<reference evidence="2" key="1">
    <citation type="journal article" date="2022" name="Mol. Ecol. Resour.">
        <title>The genomes of chicory, endive, great burdock and yacon provide insights into Asteraceae palaeo-polyploidization history and plant inulin production.</title>
        <authorList>
            <person name="Fan W."/>
            <person name="Wang S."/>
            <person name="Wang H."/>
            <person name="Wang A."/>
            <person name="Jiang F."/>
            <person name="Liu H."/>
            <person name="Zhao H."/>
            <person name="Xu D."/>
            <person name="Zhang Y."/>
        </authorList>
    </citation>
    <scope>NUCLEOTIDE SEQUENCE [LARGE SCALE GENOMIC DNA]</scope>
    <source>
        <strain evidence="2">cv. Niubang</strain>
    </source>
</reference>
<proteinExistence type="predicted"/>
<dbReference type="Proteomes" id="UP001055879">
    <property type="component" value="Linkage Group LG01"/>
</dbReference>
<organism evidence="1 2">
    <name type="scientific">Arctium lappa</name>
    <name type="common">Greater burdock</name>
    <name type="synonym">Lappa major</name>
    <dbReference type="NCBI Taxonomy" id="4217"/>
    <lineage>
        <taxon>Eukaryota</taxon>
        <taxon>Viridiplantae</taxon>
        <taxon>Streptophyta</taxon>
        <taxon>Embryophyta</taxon>
        <taxon>Tracheophyta</taxon>
        <taxon>Spermatophyta</taxon>
        <taxon>Magnoliopsida</taxon>
        <taxon>eudicotyledons</taxon>
        <taxon>Gunneridae</taxon>
        <taxon>Pentapetalae</taxon>
        <taxon>asterids</taxon>
        <taxon>campanulids</taxon>
        <taxon>Asterales</taxon>
        <taxon>Asteraceae</taxon>
        <taxon>Carduoideae</taxon>
        <taxon>Cardueae</taxon>
        <taxon>Arctiinae</taxon>
        <taxon>Arctium</taxon>
    </lineage>
</organism>
<evidence type="ECO:0000313" key="2">
    <source>
        <dbReference type="Proteomes" id="UP001055879"/>
    </source>
</evidence>
<sequence>MANWLKAAEDLFEVVDRRAKLVVGDEQPNSQSPASNGQGSRTKHRKSKLKKGQSSDGSATADNALKKTSSRASVSKVSSDEDLSAASTDNDAISQVHSSSKSKDEEQHKVNNDVSKSDVPVSLSSSGDQPKQDTVFDKDTTAAINREAVPPIFNSDIVNAPSSKNSEEISSTSVTLVESEAEKNHPTDSGEDVLLKDKGSEMVIKKGGSQSLNSDTPSKMDSPIVSDLKIETQQYENKDQEHKPVASPKKLQEQPGSPKKVQDQPGTQKKVQDRPDSPREVQGQPSKKVQDQLDEAQGLLESSKTTGQSKEARLARVCAGLSSRLQEYKSENAQLEELLVAERDLSKSYEARIQQLQRDLSLSKEEVNRVESNMLEALAAKNAEIEALVNSMETVKKQAALSEGNLASLQANMESIMRSRELTETRMMQALKEELASAERRAEEEHAAHNATKMAAMEREVELEHRALDASTALAKIQRTADERTAKVVELEQKVALLEVECSSLTQELQDMEARARRGQKKSPEDANQVIQMQAWQEEVERARQGQRDAERKLSSLEAEVQKMRVEMAAMKRDAEHYSRQEHMELEKRYRELTDLLYYKQTQLEAMTSEKAAAEFQLEKEMKRIQEAQVEVERSRVPRRASTTWEEDTDMKALEPLPFHHRHLVGASIQLQKAAKILDSGAVRAIRFLWRYPVARLLLLFYMLFVHLFMMYLLHRLQEQADSLSSREVAESMGLGNHTLP</sequence>
<comment type="caution">
    <text evidence="1">The sequence shown here is derived from an EMBL/GenBank/DDBJ whole genome shotgun (WGS) entry which is preliminary data.</text>
</comment>
<name>A0ACB9FJU6_ARCLA</name>
<dbReference type="EMBL" id="CM042047">
    <property type="protein sequence ID" value="KAI3771437.1"/>
    <property type="molecule type" value="Genomic_DNA"/>
</dbReference>
<gene>
    <name evidence="1" type="ORF">L6452_02601</name>
</gene>
<protein>
    <submittedName>
        <fullName evidence="1">Uncharacterized protein</fullName>
    </submittedName>
</protein>
<keyword evidence="2" id="KW-1185">Reference proteome</keyword>
<evidence type="ECO:0000313" key="1">
    <source>
        <dbReference type="EMBL" id="KAI3771437.1"/>
    </source>
</evidence>
<reference evidence="1 2" key="2">
    <citation type="journal article" date="2022" name="Mol. Ecol. Resour.">
        <title>The genomes of chicory, endive, great burdock and yacon provide insights into Asteraceae paleo-polyploidization history and plant inulin production.</title>
        <authorList>
            <person name="Fan W."/>
            <person name="Wang S."/>
            <person name="Wang H."/>
            <person name="Wang A."/>
            <person name="Jiang F."/>
            <person name="Liu H."/>
            <person name="Zhao H."/>
            <person name="Xu D."/>
            <person name="Zhang Y."/>
        </authorList>
    </citation>
    <scope>NUCLEOTIDE SEQUENCE [LARGE SCALE GENOMIC DNA]</scope>
    <source>
        <strain evidence="2">cv. Niubang</strain>
    </source>
</reference>
<accession>A0ACB9FJU6</accession>